<dbReference type="RefSeq" id="WP_244131351.1">
    <property type="nucleotide sequence ID" value="NZ_CADFDQ010000005.1"/>
</dbReference>
<gene>
    <name evidence="1" type="ORF">FEQ00_03115</name>
</gene>
<evidence type="ECO:0000313" key="1">
    <source>
        <dbReference type="EMBL" id="MDR8754692.1"/>
    </source>
</evidence>
<organism evidence="1 2">
    <name type="scientific">Burkholderia pseudomultivorans</name>
    <dbReference type="NCBI Taxonomy" id="1207504"/>
    <lineage>
        <taxon>Bacteria</taxon>
        <taxon>Pseudomonadati</taxon>
        <taxon>Pseudomonadota</taxon>
        <taxon>Betaproteobacteria</taxon>
        <taxon>Burkholderiales</taxon>
        <taxon>Burkholderiaceae</taxon>
        <taxon>Burkholderia</taxon>
        <taxon>Burkholderia cepacia complex</taxon>
    </lineage>
</organism>
<sequence>MNNKTNFIITSAGMSASDLRCNVEPVIEAVIDQTTFVVMRYFTSAAVFTAIFVVDMDKMAGVCVVQQEYFQVLTAILANPRHIKLVGKPVRFVGEDVPAEIAVFMTIAIMTPEALGDHDGYVAFEVNATAKQ</sequence>
<name>A0ABU2E4A3_9BURK</name>
<protein>
    <submittedName>
        <fullName evidence="1">Uncharacterized protein</fullName>
    </submittedName>
</protein>
<dbReference type="Proteomes" id="UP001248067">
    <property type="component" value="Unassembled WGS sequence"/>
</dbReference>
<accession>A0ABU2E4A3</accession>
<reference evidence="1 2" key="1">
    <citation type="submission" date="2019-06" db="EMBL/GenBank/DDBJ databases">
        <title>Evolution of Burkholderia multivorans in the lungs of Cystic Fibrosis patients.</title>
        <authorList>
            <person name="Moreira L.M."/>
        </authorList>
    </citation>
    <scope>NUCLEOTIDE SEQUENCE [LARGE SCALE GENOMIC DNA]</scope>
    <source>
        <strain evidence="1 2">VC13239</strain>
    </source>
</reference>
<comment type="caution">
    <text evidence="1">The sequence shown here is derived from an EMBL/GenBank/DDBJ whole genome shotgun (WGS) entry which is preliminary data.</text>
</comment>
<keyword evidence="2" id="KW-1185">Reference proteome</keyword>
<evidence type="ECO:0000313" key="2">
    <source>
        <dbReference type="Proteomes" id="UP001248067"/>
    </source>
</evidence>
<dbReference type="EMBL" id="VJSY01000021">
    <property type="protein sequence ID" value="MDR8754692.1"/>
    <property type="molecule type" value="Genomic_DNA"/>
</dbReference>
<proteinExistence type="predicted"/>